<protein>
    <submittedName>
        <fullName evidence="1">Uncharacterized protein</fullName>
    </submittedName>
</protein>
<gene>
    <name evidence="1" type="ORF">ACFPB0_05010</name>
</gene>
<dbReference type="RefSeq" id="WP_371393808.1">
    <property type="nucleotide sequence ID" value="NZ_CP163421.1"/>
</dbReference>
<accession>A0ABV9N9W1</accession>
<keyword evidence="2" id="KW-1185">Reference proteome</keyword>
<dbReference type="Proteomes" id="UP001596024">
    <property type="component" value="Unassembled WGS sequence"/>
</dbReference>
<evidence type="ECO:0000313" key="2">
    <source>
        <dbReference type="Proteomes" id="UP001596024"/>
    </source>
</evidence>
<comment type="caution">
    <text evidence="1">The sequence shown here is derived from an EMBL/GenBank/DDBJ whole genome shotgun (WGS) entry which is preliminary data.</text>
</comment>
<organism evidence="1 2">
    <name type="scientific">Glycocaulis abyssi</name>
    <dbReference type="NCBI Taxonomy" id="1433403"/>
    <lineage>
        <taxon>Bacteria</taxon>
        <taxon>Pseudomonadati</taxon>
        <taxon>Pseudomonadota</taxon>
        <taxon>Alphaproteobacteria</taxon>
        <taxon>Maricaulales</taxon>
        <taxon>Maricaulaceae</taxon>
        <taxon>Glycocaulis</taxon>
    </lineage>
</organism>
<dbReference type="EMBL" id="JBHSGQ010000002">
    <property type="protein sequence ID" value="MFC4724645.1"/>
    <property type="molecule type" value="Genomic_DNA"/>
</dbReference>
<sequence length="159" mass="16990">MSLTAEMPAPDALRAANIHPETGLATDYLNHFNEVVMLLDMLPGMPDCAEDVLGWEPCSYEAHFERTGYSGRETVIAAWHAAPRAVRAHFETLVSALDDIIADLQERVREGDLSGAAEAARSEAEPLLAAARAAVHGHVTGEIDPDQNAGQASVDALFG</sequence>
<reference evidence="2" key="1">
    <citation type="journal article" date="2019" name="Int. J. Syst. Evol. Microbiol.">
        <title>The Global Catalogue of Microorganisms (GCM) 10K type strain sequencing project: providing services to taxonomists for standard genome sequencing and annotation.</title>
        <authorList>
            <consortium name="The Broad Institute Genomics Platform"/>
            <consortium name="The Broad Institute Genome Sequencing Center for Infectious Disease"/>
            <person name="Wu L."/>
            <person name="Ma J."/>
        </authorList>
    </citation>
    <scope>NUCLEOTIDE SEQUENCE [LARGE SCALE GENOMIC DNA]</scope>
    <source>
        <strain evidence="2">CCUG 62981</strain>
    </source>
</reference>
<evidence type="ECO:0000313" key="1">
    <source>
        <dbReference type="EMBL" id="MFC4724645.1"/>
    </source>
</evidence>
<name>A0ABV9N9W1_9PROT</name>
<proteinExistence type="predicted"/>